<feature type="domain" description="RRM" evidence="4">
    <location>
        <begin position="234"/>
        <end position="312"/>
    </location>
</feature>
<organism evidence="5 6">
    <name type="scientific">Camelina sativa</name>
    <name type="common">False flax</name>
    <name type="synonym">Myagrum sativum</name>
    <dbReference type="NCBI Taxonomy" id="90675"/>
    <lineage>
        <taxon>Eukaryota</taxon>
        <taxon>Viridiplantae</taxon>
        <taxon>Streptophyta</taxon>
        <taxon>Embryophyta</taxon>
        <taxon>Tracheophyta</taxon>
        <taxon>Spermatophyta</taxon>
        <taxon>Magnoliopsida</taxon>
        <taxon>eudicotyledons</taxon>
        <taxon>Gunneridae</taxon>
        <taxon>Pentapetalae</taxon>
        <taxon>rosids</taxon>
        <taxon>malvids</taxon>
        <taxon>Brassicales</taxon>
        <taxon>Brassicaceae</taxon>
        <taxon>Camelineae</taxon>
        <taxon>Camelina</taxon>
    </lineage>
</organism>
<dbReference type="SUPFAM" id="SSF54928">
    <property type="entry name" value="RNA-binding domain, RBD"/>
    <property type="match status" value="1"/>
</dbReference>
<dbReference type="InterPro" id="IPR035979">
    <property type="entry name" value="RBD_domain_sf"/>
</dbReference>
<keyword evidence="1" id="KW-0677">Repeat</keyword>
<evidence type="ECO:0000313" key="5">
    <source>
        <dbReference type="Proteomes" id="UP000694864"/>
    </source>
</evidence>
<name>A0ABM1QQQ0_CAMSA</name>
<protein>
    <submittedName>
        <fullName evidence="6">RNA-binding protein BRN1 isoform X3</fullName>
    </submittedName>
</protein>
<feature type="domain" description="RRM" evidence="4">
    <location>
        <begin position="1"/>
        <end position="75"/>
    </location>
</feature>
<dbReference type="Proteomes" id="UP000694864">
    <property type="component" value="Chromosome 2"/>
</dbReference>
<dbReference type="Pfam" id="PF00076">
    <property type="entry name" value="RRM_1"/>
    <property type="match status" value="2"/>
</dbReference>
<dbReference type="CDD" id="cd12362">
    <property type="entry name" value="RRM3_CELF1-6"/>
    <property type="match status" value="1"/>
</dbReference>
<evidence type="ECO:0000256" key="3">
    <source>
        <dbReference type="PROSITE-ProRule" id="PRU00176"/>
    </source>
</evidence>
<evidence type="ECO:0000313" key="6">
    <source>
        <dbReference type="RefSeq" id="XP_019089088.1"/>
    </source>
</evidence>
<dbReference type="RefSeq" id="XP_019089088.1">
    <property type="nucleotide sequence ID" value="XM_019233543.1"/>
</dbReference>
<dbReference type="GeneID" id="104714946"/>
<reference evidence="6" key="2">
    <citation type="submission" date="2025-08" db="UniProtKB">
        <authorList>
            <consortium name="RefSeq"/>
        </authorList>
    </citation>
    <scope>IDENTIFICATION</scope>
    <source>
        <tissue evidence="6">Leaf</tissue>
    </source>
</reference>
<dbReference type="InterPro" id="IPR000504">
    <property type="entry name" value="RRM_dom"/>
</dbReference>
<evidence type="ECO:0000256" key="1">
    <source>
        <dbReference type="ARBA" id="ARBA00022737"/>
    </source>
</evidence>
<dbReference type="InterPro" id="IPR012677">
    <property type="entry name" value="Nucleotide-bd_a/b_plait_sf"/>
</dbReference>
<gene>
    <name evidence="6" type="primary">LOC104714946</name>
</gene>
<evidence type="ECO:0000256" key="2">
    <source>
        <dbReference type="ARBA" id="ARBA00022884"/>
    </source>
</evidence>
<keyword evidence="2 3" id="KW-0694">RNA-binding</keyword>
<proteinExistence type="predicted"/>
<dbReference type="PROSITE" id="PS50102">
    <property type="entry name" value="RRM"/>
    <property type="match status" value="2"/>
</dbReference>
<accession>A0ABM1QQQ0</accession>
<sequence>MLPKNVSEAEVQSLFSKYGTIRDLQILRGAQQTSKGCAFLKYETKEQAVSAMESINGKHKMEGSTVPLVVKWADTERERHTRRLQKAQSHIARLGNGDPTNPSLFGALPMGYVPPYNGYGYHPPGTYGYILPPIQNQAAFPNNNALQGTSPDSVPPRLARRNFPMPPANYMGSGYPAVRGHPFPLAYPRGIVSPRPLGSSPGSISPGIGNTGMSTTPLGIGLSSVVQAEGPEGANLFIYNIPREYGDQELAAAFQPFGIVISAKVFVDKATGVSKCFGFVSYDSQAAAQNAINMMNGRHLGGKKLKVQLKRDNNNGQQSSNPSLNS</sequence>
<keyword evidence="5" id="KW-1185">Reference proteome</keyword>
<dbReference type="PANTHER" id="PTHR24012">
    <property type="entry name" value="RNA BINDING PROTEIN"/>
    <property type="match status" value="1"/>
</dbReference>
<reference evidence="5" key="1">
    <citation type="journal article" date="2014" name="Nat. Commun.">
        <title>The emerging biofuel crop Camelina sativa retains a highly undifferentiated hexaploid genome structure.</title>
        <authorList>
            <person name="Kagale S."/>
            <person name="Koh C."/>
            <person name="Nixon J."/>
            <person name="Bollina V."/>
            <person name="Clarke W.E."/>
            <person name="Tuteja R."/>
            <person name="Spillane C."/>
            <person name="Robinson S.J."/>
            <person name="Links M.G."/>
            <person name="Clarke C."/>
            <person name="Higgins E.E."/>
            <person name="Huebert T."/>
            <person name="Sharpe A.G."/>
            <person name="Parkin I.A."/>
        </authorList>
    </citation>
    <scope>NUCLEOTIDE SEQUENCE [LARGE SCALE GENOMIC DNA]</scope>
    <source>
        <strain evidence="5">cv. DH55</strain>
    </source>
</reference>
<dbReference type="Gene3D" id="3.30.70.330">
    <property type="match status" value="2"/>
</dbReference>
<evidence type="ECO:0000259" key="4">
    <source>
        <dbReference type="PROSITE" id="PS50102"/>
    </source>
</evidence>
<dbReference type="SMART" id="SM00360">
    <property type="entry name" value="RRM"/>
    <property type="match status" value="2"/>
</dbReference>